<protein>
    <submittedName>
        <fullName evidence="2">DUF2273 domain-containing protein</fullName>
    </submittedName>
</protein>
<keyword evidence="1" id="KW-1133">Transmembrane helix</keyword>
<dbReference type="Pfam" id="PF10031">
    <property type="entry name" value="DUF2273"/>
    <property type="match status" value="1"/>
</dbReference>
<evidence type="ECO:0000256" key="1">
    <source>
        <dbReference type="SAM" id="Phobius"/>
    </source>
</evidence>
<dbReference type="InterPro" id="IPR018730">
    <property type="entry name" value="DUF2273"/>
</dbReference>
<dbReference type="AlphaFoldDB" id="A0A2J9PL05"/>
<sequence length="76" mass="8830">MLIGGTEHMKQPPRSWYPYRNRIIGGLIAFIFGLLWMWLGFGPALFILVFSVIGYIVGAYFDGQIDLESWFSFFNF</sequence>
<feature type="transmembrane region" description="Helical" evidence="1">
    <location>
        <begin position="44"/>
        <end position="61"/>
    </location>
</feature>
<evidence type="ECO:0000313" key="2">
    <source>
        <dbReference type="EMBL" id="PNL91039.1"/>
    </source>
</evidence>
<comment type="caution">
    <text evidence="2">The sequence shown here is derived from an EMBL/GenBank/DDBJ whole genome shotgun (WGS) entry which is preliminary data.</text>
</comment>
<accession>A0A2J9PL05</accession>
<reference evidence="3" key="1">
    <citation type="submission" date="2017-12" db="EMBL/GenBank/DDBJ databases">
        <title>FDA dAtabase for Regulatory Grade micrObial Sequences (FDA-ARGOS): Supporting development and validation of Infectious Disease Dx tests.</title>
        <authorList>
            <person name="Hoffmann M."/>
            <person name="Allard M."/>
            <person name="Evans P."/>
            <person name="Brown E."/>
            <person name="Tallon L."/>
            <person name="Sadzewicz L."/>
            <person name="Sengamalay N."/>
            <person name="Ott S."/>
            <person name="Godinez A."/>
            <person name="Nagaraj S."/>
            <person name="Vavikolanu K."/>
            <person name="Aluvathingal J."/>
            <person name="Nadendla S."/>
            <person name="Sichtig H."/>
        </authorList>
    </citation>
    <scope>NUCLEOTIDE SEQUENCE [LARGE SCALE GENOMIC DNA]</scope>
    <source>
        <strain evidence="3">FDAARGOS_249</strain>
    </source>
</reference>
<gene>
    <name evidence="2" type="ORF">A6J77_001745</name>
</gene>
<dbReference type="Proteomes" id="UP000192813">
    <property type="component" value="Unassembled WGS sequence"/>
</dbReference>
<proteinExistence type="predicted"/>
<keyword evidence="1" id="KW-0812">Transmembrane</keyword>
<organism evidence="2 3">
    <name type="scientific">Aerococcus viridans</name>
    <dbReference type="NCBI Taxonomy" id="1377"/>
    <lineage>
        <taxon>Bacteria</taxon>
        <taxon>Bacillati</taxon>
        <taxon>Bacillota</taxon>
        <taxon>Bacilli</taxon>
        <taxon>Lactobacillales</taxon>
        <taxon>Aerococcaceae</taxon>
        <taxon>Aerococcus</taxon>
    </lineage>
</organism>
<dbReference type="EMBL" id="NBTM02000001">
    <property type="protein sequence ID" value="PNL91039.1"/>
    <property type="molecule type" value="Genomic_DNA"/>
</dbReference>
<keyword evidence="1" id="KW-0472">Membrane</keyword>
<feature type="transmembrane region" description="Helical" evidence="1">
    <location>
        <begin position="21"/>
        <end position="38"/>
    </location>
</feature>
<name>A0A2J9PL05_9LACT</name>
<evidence type="ECO:0000313" key="3">
    <source>
        <dbReference type="Proteomes" id="UP000192813"/>
    </source>
</evidence>